<organism evidence="2 3">
    <name type="scientific">Gemmobacter lanyuensis</name>
    <dbReference type="NCBI Taxonomy" id="1054497"/>
    <lineage>
        <taxon>Bacteria</taxon>
        <taxon>Pseudomonadati</taxon>
        <taxon>Pseudomonadota</taxon>
        <taxon>Alphaproteobacteria</taxon>
        <taxon>Rhodobacterales</taxon>
        <taxon>Paracoccaceae</taxon>
        <taxon>Gemmobacter</taxon>
    </lineage>
</organism>
<dbReference type="EMBL" id="BMYQ01000009">
    <property type="protein sequence ID" value="GGW38001.1"/>
    <property type="molecule type" value="Genomic_DNA"/>
</dbReference>
<reference evidence="2" key="1">
    <citation type="journal article" date="2014" name="Int. J. Syst. Evol. Microbiol.">
        <title>Complete genome sequence of Corynebacterium casei LMG S-19264T (=DSM 44701T), isolated from a smear-ripened cheese.</title>
        <authorList>
            <consortium name="US DOE Joint Genome Institute (JGI-PGF)"/>
            <person name="Walter F."/>
            <person name="Albersmeier A."/>
            <person name="Kalinowski J."/>
            <person name="Ruckert C."/>
        </authorList>
    </citation>
    <scope>NUCLEOTIDE SEQUENCE</scope>
    <source>
        <strain evidence="2">KCTC 23714</strain>
    </source>
</reference>
<dbReference type="SUPFAM" id="SSF53474">
    <property type="entry name" value="alpha/beta-Hydrolases"/>
    <property type="match status" value="1"/>
</dbReference>
<dbReference type="PRINTS" id="PR00111">
    <property type="entry name" value="ABHYDROLASE"/>
</dbReference>
<reference evidence="2" key="2">
    <citation type="submission" date="2020-09" db="EMBL/GenBank/DDBJ databases">
        <authorList>
            <person name="Sun Q."/>
            <person name="Kim S."/>
        </authorList>
    </citation>
    <scope>NUCLEOTIDE SEQUENCE</scope>
    <source>
        <strain evidence="2">KCTC 23714</strain>
    </source>
</reference>
<evidence type="ECO:0000259" key="1">
    <source>
        <dbReference type="Pfam" id="PF00561"/>
    </source>
</evidence>
<keyword evidence="3" id="KW-1185">Reference proteome</keyword>
<dbReference type="Proteomes" id="UP000628984">
    <property type="component" value="Unassembled WGS sequence"/>
</dbReference>
<proteinExistence type="predicted"/>
<dbReference type="Pfam" id="PF00561">
    <property type="entry name" value="Abhydrolase_1"/>
    <property type="match status" value="1"/>
</dbReference>
<accession>A0A918J151</accession>
<dbReference type="InterPro" id="IPR029058">
    <property type="entry name" value="AB_hydrolase_fold"/>
</dbReference>
<dbReference type="GO" id="GO:0047570">
    <property type="term" value="F:3-oxoadipate enol-lactonase activity"/>
    <property type="evidence" value="ECO:0007669"/>
    <property type="project" value="InterPro"/>
</dbReference>
<dbReference type="PANTHER" id="PTHR43433:SF1">
    <property type="entry name" value="BLL5160 PROTEIN"/>
    <property type="match status" value="1"/>
</dbReference>
<evidence type="ECO:0000313" key="3">
    <source>
        <dbReference type="Proteomes" id="UP000628984"/>
    </source>
</evidence>
<dbReference type="InterPro" id="IPR026968">
    <property type="entry name" value="PcaD/CatD"/>
</dbReference>
<dbReference type="RefSeq" id="WP_189634514.1">
    <property type="nucleotide sequence ID" value="NZ_BMYQ01000009.1"/>
</dbReference>
<dbReference type="NCBIfam" id="TIGR02427">
    <property type="entry name" value="protocat_pcaD"/>
    <property type="match status" value="1"/>
</dbReference>
<protein>
    <submittedName>
        <fullName evidence="2">3-oxoadipate enol-lactonase</fullName>
    </submittedName>
</protein>
<dbReference type="InterPro" id="IPR000073">
    <property type="entry name" value="AB_hydrolase_1"/>
</dbReference>
<gene>
    <name evidence="2" type="ORF">GCM10011452_28110</name>
</gene>
<name>A0A918J151_9RHOB</name>
<comment type="caution">
    <text evidence="2">The sequence shown here is derived from an EMBL/GenBank/DDBJ whole genome shotgun (WGS) entry which is preliminary data.</text>
</comment>
<evidence type="ECO:0000313" key="2">
    <source>
        <dbReference type="EMBL" id="GGW38001.1"/>
    </source>
</evidence>
<dbReference type="InterPro" id="IPR050471">
    <property type="entry name" value="AB_hydrolase"/>
</dbReference>
<dbReference type="AlphaFoldDB" id="A0A918J151"/>
<dbReference type="GO" id="GO:0042952">
    <property type="term" value="P:beta-ketoadipate pathway"/>
    <property type="evidence" value="ECO:0007669"/>
    <property type="project" value="InterPro"/>
</dbReference>
<dbReference type="PANTHER" id="PTHR43433">
    <property type="entry name" value="HYDROLASE, ALPHA/BETA FOLD FAMILY PROTEIN"/>
    <property type="match status" value="1"/>
</dbReference>
<feature type="domain" description="AB hydrolase-1" evidence="1">
    <location>
        <begin position="21"/>
        <end position="243"/>
    </location>
</feature>
<dbReference type="Gene3D" id="3.40.50.1820">
    <property type="entry name" value="alpha/beta hydrolase"/>
    <property type="match status" value="1"/>
</dbReference>
<sequence>MPQLFLPDLRLHYRDEGHGAPLVLSHALGLDLTMWDDLVARLPAGLRVIRYDHRGHGQSDCPAPPYAMGAMIRDAERLLDHLGVKDCVFVGLSLGGLVAQGLAVKRLDLVRGMVLSNTAARIGIESQWEARAEAVAQGGLEAIADATMERWFSRRFRAEGRHLPWRARLLEANPQGYCGACAAIGGTDFYTPTAGLTLPTLAIAGTEDGSTPPDLVRETAELILGSEFQLLRGAGHLPPIDAPDAFAAALIGFLTRIGHF</sequence>